<organism evidence="19 20">
    <name type="scientific">Reichenbachiella faecimaris</name>
    <dbReference type="NCBI Taxonomy" id="692418"/>
    <lineage>
        <taxon>Bacteria</taxon>
        <taxon>Pseudomonadati</taxon>
        <taxon>Bacteroidota</taxon>
        <taxon>Cytophagia</taxon>
        <taxon>Cytophagales</taxon>
        <taxon>Reichenbachiellaceae</taxon>
        <taxon>Reichenbachiella</taxon>
    </lineage>
</organism>
<evidence type="ECO:0000256" key="1">
    <source>
        <dbReference type="ARBA" id="ARBA00004138"/>
    </source>
</evidence>
<keyword evidence="20" id="KW-1185">Reference proteome</keyword>
<name>A0A1W2GPG8_REIFA</name>
<dbReference type="InterPro" id="IPR013783">
    <property type="entry name" value="Ig-like_fold"/>
</dbReference>
<keyword evidence="6" id="KW-0479">Metal-binding</keyword>
<keyword evidence="12" id="KW-0966">Cell projection</keyword>
<feature type="domain" description="Peptidase M4" evidence="15">
    <location>
        <begin position="245"/>
        <end position="388"/>
    </location>
</feature>
<feature type="active site" evidence="13">
    <location>
        <position position="381"/>
    </location>
</feature>
<evidence type="ECO:0000256" key="13">
    <source>
        <dbReference type="PIRSR" id="PIRSR623612-1"/>
    </source>
</evidence>
<dbReference type="Gene3D" id="1.10.390.10">
    <property type="entry name" value="Neutral Protease Domain 2"/>
    <property type="match status" value="1"/>
</dbReference>
<dbReference type="InterPro" id="IPR029062">
    <property type="entry name" value="Class_I_gatase-like"/>
</dbReference>
<dbReference type="PRINTS" id="PR00730">
    <property type="entry name" value="THERMOLYSIN"/>
</dbReference>
<gene>
    <name evidence="19" type="ORF">SAMN04488029_3801</name>
</gene>
<dbReference type="Pfam" id="PF02868">
    <property type="entry name" value="Peptidase_M4_C"/>
    <property type="match status" value="1"/>
</dbReference>
<comment type="subcellular location">
    <subcellularLocation>
        <location evidence="1">Cell projection</location>
        <location evidence="1">Cilium</location>
    </subcellularLocation>
    <subcellularLocation>
        <location evidence="2">Cytoplasm</location>
    </subcellularLocation>
</comment>
<dbReference type="InterPro" id="IPR001570">
    <property type="entry name" value="Peptidase_M4_C_domain"/>
</dbReference>
<evidence type="ECO:0000256" key="7">
    <source>
        <dbReference type="ARBA" id="ARBA00022729"/>
    </source>
</evidence>
<dbReference type="InterPro" id="IPR023612">
    <property type="entry name" value="Peptidase_M4"/>
</dbReference>
<dbReference type="EMBL" id="FWYF01000005">
    <property type="protein sequence ID" value="SMD38555.1"/>
    <property type="molecule type" value="Genomic_DNA"/>
</dbReference>
<comment type="similarity">
    <text evidence="3">Belongs to the peptidase M4 family.</text>
</comment>
<keyword evidence="8" id="KW-0378">Hydrolase</keyword>
<keyword evidence="7 14" id="KW-0732">Signal</keyword>
<dbReference type="InterPro" id="IPR013856">
    <property type="entry name" value="Peptidase_M4_domain"/>
</dbReference>
<dbReference type="AlphaFoldDB" id="A0A1W2GPG8"/>
<protein>
    <submittedName>
        <fullName evidence="19">Zn-dependent metalloprotease</fullName>
    </submittedName>
</protein>
<dbReference type="GO" id="GO:0006508">
    <property type="term" value="P:proteolysis"/>
    <property type="evidence" value="ECO:0007669"/>
    <property type="project" value="UniProtKB-KW"/>
</dbReference>
<dbReference type="OrthoDB" id="291295at2"/>
<accession>A0A1W2GPG8</accession>
<dbReference type="STRING" id="692418.SAMN04488029_3801"/>
<evidence type="ECO:0000259" key="16">
    <source>
        <dbReference type="Pfam" id="PF02868"/>
    </source>
</evidence>
<feature type="chain" id="PRO_5012031935" evidence="14">
    <location>
        <begin position="28"/>
        <end position="1141"/>
    </location>
</feature>
<evidence type="ECO:0000256" key="10">
    <source>
        <dbReference type="ARBA" id="ARBA00023049"/>
    </source>
</evidence>
<dbReference type="Pfam" id="PF01447">
    <property type="entry name" value="Peptidase_M4"/>
    <property type="match status" value="1"/>
</dbReference>
<feature type="domain" description="FTP" evidence="17">
    <location>
        <begin position="84"/>
        <end position="131"/>
    </location>
</feature>
<evidence type="ECO:0000256" key="14">
    <source>
        <dbReference type="SAM" id="SignalP"/>
    </source>
</evidence>
<evidence type="ECO:0000256" key="12">
    <source>
        <dbReference type="ARBA" id="ARBA00023273"/>
    </source>
</evidence>
<proteinExistence type="inferred from homology"/>
<dbReference type="Pfam" id="PF22544">
    <property type="entry name" value="HYDIN_VesB_CFA65-like_Ig"/>
    <property type="match status" value="1"/>
</dbReference>
<dbReference type="InterPro" id="IPR011096">
    <property type="entry name" value="FTP_domain"/>
</dbReference>
<feature type="active site" description="Proton donor" evidence="13">
    <location>
        <position position="470"/>
    </location>
</feature>
<feature type="non-terminal residue" evidence="19">
    <location>
        <position position="1141"/>
    </location>
</feature>
<evidence type="ECO:0000259" key="15">
    <source>
        <dbReference type="Pfam" id="PF01447"/>
    </source>
</evidence>
<dbReference type="PANTHER" id="PTHR33794">
    <property type="entry name" value="BACILLOLYSIN"/>
    <property type="match status" value="1"/>
</dbReference>
<dbReference type="Gene3D" id="3.10.450.490">
    <property type="match status" value="1"/>
</dbReference>
<evidence type="ECO:0000259" key="18">
    <source>
        <dbReference type="Pfam" id="PF22544"/>
    </source>
</evidence>
<evidence type="ECO:0000256" key="8">
    <source>
        <dbReference type="ARBA" id="ARBA00022801"/>
    </source>
</evidence>
<dbReference type="InterPro" id="IPR050728">
    <property type="entry name" value="Zinc_Metalloprotease_M4"/>
</dbReference>
<feature type="domain" description="HYDIN/VesB/CFA65-like Ig-like" evidence="18">
    <location>
        <begin position="1010"/>
        <end position="1100"/>
    </location>
</feature>
<dbReference type="CDD" id="cd09597">
    <property type="entry name" value="M4_TLP"/>
    <property type="match status" value="1"/>
</dbReference>
<evidence type="ECO:0000256" key="9">
    <source>
        <dbReference type="ARBA" id="ARBA00022833"/>
    </source>
</evidence>
<keyword evidence="9" id="KW-0862">Zinc</keyword>
<dbReference type="NCBIfam" id="NF012200">
    <property type="entry name" value="choice_anch_D"/>
    <property type="match status" value="2"/>
</dbReference>
<evidence type="ECO:0000256" key="11">
    <source>
        <dbReference type="ARBA" id="ARBA00023069"/>
    </source>
</evidence>
<evidence type="ECO:0000256" key="5">
    <source>
        <dbReference type="ARBA" id="ARBA00022670"/>
    </source>
</evidence>
<evidence type="ECO:0000259" key="17">
    <source>
        <dbReference type="Pfam" id="PF07504"/>
    </source>
</evidence>
<sequence>MFKLFAKPALALLFSLFYLLDPVSVLAQNQKVLKNQAAKKRIANATEVRLDKNDLPVKISFEKGTRINSNDSFDKILGLPTHKQLIQKKSFKDKLGYQHIRLQETYEGLEVLGSQYIVHQKGNQLISANGKIRSSISVSTQPAISETTALQNALKHVNATQYMWQSSDSEKFIKNEKRDQKATFYPKGTLAISSKNYKNEESEKLVYQFDIYASVPLSRRLVEVDAHSGEVVNDISRIHTTEASGTGQSLYDGVVDLTLDLDGSAYGLADNSRGGGIYTFDLMNGTNYSSAVLISEDDNFVNESDNQAGVSAQFGAAATYDYFFNNFGRDSYDDDDASIYSYVHYSSGYFNAFWDGSRMTYGDGDGVSATALVSLDIVGHEIAHAVTEHSAGLVYSYESGALNESFSDIFGQSIEFENFPETASWNLADQIYTDGTSMIRSMSNPNDQGQPDTYLGDLWYSGSGDNGGVHYNSGVQNFWYYLIVEGGTGTNDIGYTYDVSAIGLEAAQQIAYRNLTTYLTSTSQYIDARAGAEQAAIDLYGEESTEYESVVEAWNAVGVPSADPVLSVTDDIAYNDVPLGYTQIIEVDILNQGNGLLTINNIEFNHADFSTSETTLSLGSLESTTLEFGFTPSELGEINAEATITSNGGDAVISISGTGVEPPVISVTPESLEADLFSGETSEQTLTIENTGTSSLTWQMSVGEYGETATYKANKQFAGYSYFEDEHNQGNRSNGPIPMTTMASMTGNTEILVWTYYADMSTEYPNTLNAISQYYEDYTITETDVTDASELEALLADKDVFLLPEQESGSTSFYENLGTAWASALETFVNGGGNIVLCGTGTGAHLIFSQFIEMSIEDIISGESMSVLDATNPLTLDLESTIIAQDATFLVSTTDEDAIVAVEYGSYVAVLSKAIDNGNFIYVGYDFYAYDDDAAKIISNAVQYGGSPAWLDIDISSGSIAAGESQEIVVVADAADLYGGTYTVDIVVESNDPENPSINIPYTLEVTGAPNIELDTDEIDFVDAYVNIENHLTINISNNGTDQLDVTAINSSNEVFTTDLTTFSLDPSESIEVTITYLPESVGTHSEQLTILSNDAGDPELIVALTGNAVEPPVISVSPESISDDLYTGESSNHAIEIDNT</sequence>
<evidence type="ECO:0000256" key="4">
    <source>
        <dbReference type="ARBA" id="ARBA00022490"/>
    </source>
</evidence>
<keyword evidence="11" id="KW-0969">Cilium</keyword>
<dbReference type="PANTHER" id="PTHR33794:SF1">
    <property type="entry name" value="BACILLOLYSIN"/>
    <property type="match status" value="1"/>
</dbReference>
<dbReference type="GO" id="GO:0004222">
    <property type="term" value="F:metalloendopeptidase activity"/>
    <property type="evidence" value="ECO:0007669"/>
    <property type="project" value="InterPro"/>
</dbReference>
<dbReference type="SUPFAM" id="SSF52317">
    <property type="entry name" value="Class I glutamine amidotransferase-like"/>
    <property type="match status" value="1"/>
</dbReference>
<keyword evidence="5 19" id="KW-0645">Protease</keyword>
<dbReference type="InterPro" id="IPR053879">
    <property type="entry name" value="HYDIN_VesB_CFA65-like_Ig"/>
</dbReference>
<evidence type="ECO:0000256" key="6">
    <source>
        <dbReference type="ARBA" id="ARBA00022723"/>
    </source>
</evidence>
<evidence type="ECO:0000256" key="3">
    <source>
        <dbReference type="ARBA" id="ARBA00009388"/>
    </source>
</evidence>
<dbReference type="Proteomes" id="UP000192472">
    <property type="component" value="Unassembled WGS sequence"/>
</dbReference>
<feature type="domain" description="Peptidase M4 C-terminal" evidence="16">
    <location>
        <begin position="391"/>
        <end position="559"/>
    </location>
</feature>
<dbReference type="GO" id="GO:0005737">
    <property type="term" value="C:cytoplasm"/>
    <property type="evidence" value="ECO:0007669"/>
    <property type="project" value="UniProtKB-SubCell"/>
</dbReference>
<dbReference type="InterPro" id="IPR027268">
    <property type="entry name" value="Peptidase_M4/M1_CTD_sf"/>
</dbReference>
<feature type="signal peptide" evidence="14">
    <location>
        <begin position="1"/>
        <end position="27"/>
    </location>
</feature>
<dbReference type="Gene3D" id="3.10.170.10">
    <property type="match status" value="1"/>
</dbReference>
<dbReference type="Pfam" id="PF07504">
    <property type="entry name" value="FTP"/>
    <property type="match status" value="1"/>
</dbReference>
<evidence type="ECO:0000313" key="19">
    <source>
        <dbReference type="EMBL" id="SMD38555.1"/>
    </source>
</evidence>
<dbReference type="SUPFAM" id="SSF55486">
    <property type="entry name" value="Metalloproteases ('zincins'), catalytic domain"/>
    <property type="match status" value="1"/>
</dbReference>
<dbReference type="Gene3D" id="2.60.40.10">
    <property type="entry name" value="Immunoglobulins"/>
    <property type="match status" value="3"/>
</dbReference>
<keyword evidence="10 19" id="KW-0482">Metalloprotease</keyword>
<reference evidence="19 20" key="1">
    <citation type="submission" date="2017-04" db="EMBL/GenBank/DDBJ databases">
        <authorList>
            <person name="Afonso C.L."/>
            <person name="Miller P.J."/>
            <person name="Scott M.A."/>
            <person name="Spackman E."/>
            <person name="Goraichik I."/>
            <person name="Dimitrov K.M."/>
            <person name="Suarez D.L."/>
            <person name="Swayne D.E."/>
        </authorList>
    </citation>
    <scope>NUCLEOTIDE SEQUENCE [LARGE SCALE GENOMIC DNA]</scope>
    <source>
        <strain evidence="19 20">DSM 26133</strain>
    </source>
</reference>
<evidence type="ECO:0000256" key="2">
    <source>
        <dbReference type="ARBA" id="ARBA00004496"/>
    </source>
</evidence>
<keyword evidence="4" id="KW-0963">Cytoplasm</keyword>
<dbReference type="GO" id="GO:0046872">
    <property type="term" value="F:metal ion binding"/>
    <property type="evidence" value="ECO:0007669"/>
    <property type="project" value="UniProtKB-KW"/>
</dbReference>
<evidence type="ECO:0000313" key="20">
    <source>
        <dbReference type="Proteomes" id="UP000192472"/>
    </source>
</evidence>